<dbReference type="PANTHER" id="PTHR35395:SF1">
    <property type="entry name" value="DUF6536 DOMAIN-CONTAINING PROTEIN"/>
    <property type="match status" value="1"/>
</dbReference>
<sequence length="925" mass="100869">MGRRHTATPGMQMERLHRVNSEQPPDQEMHERGRDRDSVQWPFQSITTTDSTELPSSISTVVDRLPQRGSTRSSRHQQQDQQDQFRQSLHSQYLHPQWQQSLRFGRTEVSSLSSNPRFHIGEAGEIAENGEYNTLASDIVPDYIINYLRGETPESIAQRRNCQTAVTTIQADHLAEQEPKSQSQPQQEGFQVADAMVENPYADRHRSRVADFVGFDVGSTQTGHEYGGEVLAGADSGRDGDETELFLRRDQRGAQWGRQQKIIEKEKHLDWGRGSSKRKLSQGWRAGVVVIVATMFVLLIAAFMCLAVAISDEGRSDGRWAIFQGSCEAAARFDWGLHAIINVVAMIFLSGANYVFQALTSPTRDEVNAAHVRGRWLDIGIPSFRNLKYIGRRRAAVASVVLSVAFVTHMIYNAVIYVSRTAPNFTAALVSTQFVEGAPFSNASAFNAAGLSRLELLELQRESMANKLIHLAPSTCIKDFSGPFTTSYSTVLFVTFSEPMPPVLNQTTRGVNFTSINDFIPPELSLLFCLVKPASDLTSTCEININPHLLAVVALLKAIAFVAITSMIFVYSFRPLATLGDTIASFLQDPDPTTQGTCLLSKADVCSGGWPLIALQARYWVPHTHFWLRSVSLPRWLASIAIWIPCVGLAAVGLIITLTSNPGSRLSDTFSGAATSSPYNLVLGLSSVIPVAAAAFLVSLPHLLLGMLYLATNALLTTFYFSHESSLFATTPPRPLRVSAAVPEGAQTPSGLLRLTLPRRVSSVLMVVFMVMGFLLSRGFWAIGVRFVDPNIMDNSNSVTTRSAIGLSPAPLLTLLTFLLILAFTILGFGLRRAPSVGAGGNPMALAGGSCSAVISARCHPLARERDGLWLKPVMWGVVREGNLPSSGTATRNTSGSWGWGGVAVSHCGFTAGRAGVVEPGREYA</sequence>
<evidence type="ECO:0000256" key="1">
    <source>
        <dbReference type="SAM" id="MobiDB-lite"/>
    </source>
</evidence>
<keyword evidence="2" id="KW-0472">Membrane</keyword>
<feature type="transmembrane region" description="Helical" evidence="2">
    <location>
        <begin position="395"/>
        <end position="418"/>
    </location>
</feature>
<dbReference type="Proteomes" id="UP000008066">
    <property type="component" value="Unassembled WGS sequence"/>
</dbReference>
<dbReference type="RefSeq" id="XP_006695584.1">
    <property type="nucleotide sequence ID" value="XM_006695521.1"/>
</dbReference>
<gene>
    <name evidence="4" type="ORF">CTHT_0052440</name>
</gene>
<name>G0SDN8_CHATD</name>
<dbReference type="GeneID" id="18259282"/>
<evidence type="ECO:0000259" key="3">
    <source>
        <dbReference type="Pfam" id="PF20163"/>
    </source>
</evidence>
<dbReference type="STRING" id="759272.G0SDN8"/>
<feature type="transmembrane region" description="Helical" evidence="2">
    <location>
        <begin position="286"/>
        <end position="310"/>
    </location>
</feature>
<dbReference type="AlphaFoldDB" id="G0SDN8"/>
<dbReference type="OrthoDB" id="5429634at2759"/>
<feature type="transmembrane region" description="Helical" evidence="2">
    <location>
        <begin position="549"/>
        <end position="571"/>
    </location>
</feature>
<protein>
    <recommendedName>
        <fullName evidence="3">DUF6536 domain-containing protein</fullName>
    </recommendedName>
</protein>
<keyword evidence="2" id="KW-0812">Transmembrane</keyword>
<organism evidence="5">
    <name type="scientific">Chaetomium thermophilum (strain DSM 1495 / CBS 144.50 / IMI 039719)</name>
    <name type="common">Thermochaetoides thermophila</name>
    <dbReference type="NCBI Taxonomy" id="759272"/>
    <lineage>
        <taxon>Eukaryota</taxon>
        <taxon>Fungi</taxon>
        <taxon>Dikarya</taxon>
        <taxon>Ascomycota</taxon>
        <taxon>Pezizomycotina</taxon>
        <taxon>Sordariomycetes</taxon>
        <taxon>Sordariomycetidae</taxon>
        <taxon>Sordariales</taxon>
        <taxon>Chaetomiaceae</taxon>
        <taxon>Thermochaetoides</taxon>
    </lineage>
</organism>
<feature type="domain" description="DUF6536" evidence="3">
    <location>
        <begin position="284"/>
        <end position="436"/>
    </location>
</feature>
<feature type="region of interest" description="Disordered" evidence="1">
    <location>
        <begin position="64"/>
        <end position="87"/>
    </location>
</feature>
<dbReference type="InterPro" id="IPR046623">
    <property type="entry name" value="DUF6536"/>
</dbReference>
<keyword evidence="2" id="KW-1133">Transmembrane helix</keyword>
<feature type="transmembrane region" description="Helical" evidence="2">
    <location>
        <begin position="335"/>
        <end position="356"/>
    </location>
</feature>
<evidence type="ECO:0000256" key="2">
    <source>
        <dbReference type="SAM" id="Phobius"/>
    </source>
</evidence>
<dbReference type="PANTHER" id="PTHR35395">
    <property type="entry name" value="DUF6536 DOMAIN-CONTAINING PROTEIN"/>
    <property type="match status" value="1"/>
</dbReference>
<feature type="transmembrane region" description="Helical" evidence="2">
    <location>
        <begin position="804"/>
        <end position="827"/>
    </location>
</feature>
<feature type="transmembrane region" description="Helical" evidence="2">
    <location>
        <begin position="636"/>
        <end position="659"/>
    </location>
</feature>
<dbReference type="HOGENOM" id="CLU_010112_3_0_1"/>
<accession>G0SDN8</accession>
<proteinExistence type="predicted"/>
<dbReference type="EMBL" id="GL988045">
    <property type="protein sequence ID" value="EGS18639.1"/>
    <property type="molecule type" value="Genomic_DNA"/>
</dbReference>
<dbReference type="eggNOG" id="ENOG502RYAY">
    <property type="taxonomic scope" value="Eukaryota"/>
</dbReference>
<keyword evidence="5" id="KW-1185">Reference proteome</keyword>
<feature type="transmembrane region" description="Helical" evidence="2">
    <location>
        <begin position="679"/>
        <end position="700"/>
    </location>
</feature>
<dbReference type="KEGG" id="cthr:CTHT_0052440"/>
<evidence type="ECO:0000313" key="5">
    <source>
        <dbReference type="Proteomes" id="UP000008066"/>
    </source>
</evidence>
<reference evidence="4 5" key="1">
    <citation type="journal article" date="2011" name="Cell">
        <title>Insight into structure and assembly of the nuclear pore complex by utilizing the genome of a eukaryotic thermophile.</title>
        <authorList>
            <person name="Amlacher S."/>
            <person name="Sarges P."/>
            <person name="Flemming D."/>
            <person name="van Noort V."/>
            <person name="Kunze R."/>
            <person name="Devos D.P."/>
            <person name="Arumugam M."/>
            <person name="Bork P."/>
            <person name="Hurt E."/>
        </authorList>
    </citation>
    <scope>NUCLEOTIDE SEQUENCE [LARGE SCALE GENOMIC DNA]</scope>
    <source>
        <strain evidence="5">DSM 1495 / CBS 144.50 / IMI 039719</strain>
    </source>
</reference>
<feature type="compositionally biased region" description="Basic and acidic residues" evidence="1">
    <location>
        <begin position="27"/>
        <end position="38"/>
    </location>
</feature>
<evidence type="ECO:0000313" key="4">
    <source>
        <dbReference type="EMBL" id="EGS18639.1"/>
    </source>
</evidence>
<feature type="transmembrane region" description="Helical" evidence="2">
    <location>
        <begin position="764"/>
        <end position="784"/>
    </location>
</feature>
<feature type="region of interest" description="Disordered" evidence="1">
    <location>
        <begin position="1"/>
        <end position="40"/>
    </location>
</feature>
<dbReference type="Pfam" id="PF20163">
    <property type="entry name" value="DUF6536"/>
    <property type="match status" value="1"/>
</dbReference>
<dbReference type="OMA" id="NFMRGET"/>